<proteinExistence type="predicted"/>
<dbReference type="AlphaFoldDB" id="A0A2B7WQ01"/>
<evidence type="ECO:0000313" key="1">
    <source>
        <dbReference type="EMBL" id="PGG98658.1"/>
    </source>
</evidence>
<evidence type="ECO:0000313" key="2">
    <source>
        <dbReference type="Proteomes" id="UP000224634"/>
    </source>
</evidence>
<organism evidence="1 2">
    <name type="scientific">Polytolypa hystricis (strain UAMH7299)</name>
    <dbReference type="NCBI Taxonomy" id="1447883"/>
    <lineage>
        <taxon>Eukaryota</taxon>
        <taxon>Fungi</taxon>
        <taxon>Dikarya</taxon>
        <taxon>Ascomycota</taxon>
        <taxon>Pezizomycotina</taxon>
        <taxon>Eurotiomycetes</taxon>
        <taxon>Eurotiomycetidae</taxon>
        <taxon>Onygenales</taxon>
        <taxon>Onygenales incertae sedis</taxon>
        <taxon>Polytolypa</taxon>
    </lineage>
</organism>
<dbReference type="OrthoDB" id="4210937at2759"/>
<comment type="caution">
    <text evidence="1">The sequence shown here is derived from an EMBL/GenBank/DDBJ whole genome shotgun (WGS) entry which is preliminary data.</text>
</comment>
<gene>
    <name evidence="1" type="ORF">AJ80_09495</name>
</gene>
<accession>A0A2B7WQ01</accession>
<dbReference type="EMBL" id="PDNA01000288">
    <property type="protein sequence ID" value="PGG98658.1"/>
    <property type="molecule type" value="Genomic_DNA"/>
</dbReference>
<reference evidence="1 2" key="1">
    <citation type="submission" date="2017-10" db="EMBL/GenBank/DDBJ databases">
        <title>Comparative genomics in systemic dimorphic fungi from Ajellomycetaceae.</title>
        <authorList>
            <person name="Munoz J.F."/>
            <person name="Mcewen J.G."/>
            <person name="Clay O.K."/>
            <person name="Cuomo C.A."/>
        </authorList>
    </citation>
    <scope>NUCLEOTIDE SEQUENCE [LARGE SCALE GENOMIC DNA]</scope>
    <source>
        <strain evidence="1 2">UAMH7299</strain>
    </source>
</reference>
<sequence>MESNNFNDIDWSDLCAEWAQMPDMPGQMMGDQQLQLEPVQGTLADTKGTNATGEVGPEYLTSWRGFDLGERSTFSSVNQNAEGLSGFPLSLPSPEIESTDSRCQPLSLYQPCDCTEKLLQLQQEIDKLSDELETRNQ</sequence>
<name>A0A2B7WQ01_POLH7</name>
<dbReference type="Proteomes" id="UP000224634">
    <property type="component" value="Unassembled WGS sequence"/>
</dbReference>
<keyword evidence="2" id="KW-1185">Reference proteome</keyword>
<protein>
    <submittedName>
        <fullName evidence="1">Uncharacterized protein</fullName>
    </submittedName>
</protein>